<comment type="caution">
    <text evidence="2">The sequence shown here is derived from an EMBL/GenBank/DDBJ whole genome shotgun (WGS) entry which is preliminary data.</text>
</comment>
<evidence type="ECO:0000313" key="2">
    <source>
        <dbReference type="EMBL" id="PIC54417.1"/>
    </source>
</evidence>
<dbReference type="Proteomes" id="UP000230233">
    <property type="component" value="Chromosome I"/>
</dbReference>
<evidence type="ECO:0000259" key="1">
    <source>
        <dbReference type="PROSITE" id="PS50181"/>
    </source>
</evidence>
<keyword evidence="3" id="KW-1185">Reference proteome</keyword>
<name>A0A2G5VS08_9PELO</name>
<dbReference type="Pfam" id="PF07735">
    <property type="entry name" value="FBA_2"/>
    <property type="match status" value="1"/>
</dbReference>
<accession>A0A2G5VS08</accession>
<dbReference type="PANTHER" id="PTHR21503:SF52">
    <property type="entry name" value="F-BOX DOMAIN-CONTAINING PROTEIN"/>
    <property type="match status" value="1"/>
</dbReference>
<dbReference type="Pfam" id="PF00646">
    <property type="entry name" value="F-box"/>
    <property type="match status" value="1"/>
</dbReference>
<dbReference type="InterPro" id="IPR001810">
    <property type="entry name" value="F-box_dom"/>
</dbReference>
<dbReference type="PROSITE" id="PS50181">
    <property type="entry name" value="FBOX"/>
    <property type="match status" value="1"/>
</dbReference>
<reference evidence="3" key="1">
    <citation type="submission" date="2017-10" db="EMBL/GenBank/DDBJ databases">
        <title>Rapid genome shrinkage in a self-fertile nematode reveals novel sperm competition proteins.</title>
        <authorList>
            <person name="Yin D."/>
            <person name="Schwarz E.M."/>
            <person name="Thomas C.G."/>
            <person name="Felde R.L."/>
            <person name="Korf I.F."/>
            <person name="Cutter A.D."/>
            <person name="Schartner C.M."/>
            <person name="Ralston E.J."/>
            <person name="Meyer B.J."/>
            <person name="Haag E.S."/>
        </authorList>
    </citation>
    <scope>NUCLEOTIDE SEQUENCE [LARGE SCALE GENOMIC DNA]</scope>
    <source>
        <strain evidence="3">JU1422</strain>
    </source>
</reference>
<dbReference type="InterPro" id="IPR012885">
    <property type="entry name" value="F-box_Sdz-33"/>
</dbReference>
<gene>
    <name evidence="2" type="primary">Cnig_chr_I.g3679</name>
    <name evidence="2" type="ORF">B9Z55_003679</name>
</gene>
<dbReference type="EMBL" id="PDUG01000001">
    <property type="protein sequence ID" value="PIC54417.1"/>
    <property type="molecule type" value="Genomic_DNA"/>
</dbReference>
<organism evidence="2 3">
    <name type="scientific">Caenorhabditis nigoni</name>
    <dbReference type="NCBI Taxonomy" id="1611254"/>
    <lineage>
        <taxon>Eukaryota</taxon>
        <taxon>Metazoa</taxon>
        <taxon>Ecdysozoa</taxon>
        <taxon>Nematoda</taxon>
        <taxon>Chromadorea</taxon>
        <taxon>Rhabditida</taxon>
        <taxon>Rhabditina</taxon>
        <taxon>Rhabditomorpha</taxon>
        <taxon>Rhabditoidea</taxon>
        <taxon>Rhabditidae</taxon>
        <taxon>Peloderinae</taxon>
        <taxon>Caenorhabditis</taxon>
    </lineage>
</organism>
<dbReference type="PANTHER" id="PTHR21503">
    <property type="entry name" value="F-BOX-CONTAINING HYPOTHETICAL PROTEIN C.ELEGANS"/>
    <property type="match status" value="1"/>
</dbReference>
<evidence type="ECO:0000313" key="3">
    <source>
        <dbReference type="Proteomes" id="UP000230233"/>
    </source>
</evidence>
<sequence length="271" mass="32069">MPIALLKFPTDLLREVFQQCDPFELYKLSKCSKRIQKSIRSGGTKNWKLIFRGNLVIVSVDGLHYNFDVTENPDEYFKTENPRGYENYITIPFDDNFDAFLDLLDTFRIRIVEYLRIEFGSFEQFSKLARGLIERNIEIEEVLIESTPQVKKVDKLMTLLTQMNTTQKFKCLKKFPPKFRHQMDKFPKNILIYSSFWFTIDQLLESTCVRIELHGSMLKNQDIDLFFQKWKRSGSFPNLRWLEIFSKNIDDKSPILGMIPPIENYGNRSIS</sequence>
<feature type="domain" description="F-box" evidence="1">
    <location>
        <begin position="2"/>
        <end position="50"/>
    </location>
</feature>
<dbReference type="AlphaFoldDB" id="A0A2G5VS08"/>
<protein>
    <recommendedName>
        <fullName evidence="1">F-box domain-containing protein</fullName>
    </recommendedName>
</protein>
<proteinExistence type="predicted"/>